<evidence type="ECO:0000313" key="11">
    <source>
        <dbReference type="Ensembl" id="ENSSLDP00000024880.1"/>
    </source>
</evidence>
<organism evidence="11 12">
    <name type="scientific">Seriola lalandi dorsalis</name>
    <dbReference type="NCBI Taxonomy" id="1841481"/>
    <lineage>
        <taxon>Eukaryota</taxon>
        <taxon>Metazoa</taxon>
        <taxon>Chordata</taxon>
        <taxon>Craniata</taxon>
        <taxon>Vertebrata</taxon>
        <taxon>Euteleostomi</taxon>
        <taxon>Actinopterygii</taxon>
        <taxon>Neopterygii</taxon>
        <taxon>Teleostei</taxon>
        <taxon>Neoteleostei</taxon>
        <taxon>Acanthomorphata</taxon>
        <taxon>Carangaria</taxon>
        <taxon>Carangiformes</taxon>
        <taxon>Carangidae</taxon>
        <taxon>Seriola</taxon>
    </lineage>
</organism>
<dbReference type="PANTHER" id="PTHR24136">
    <property type="entry name" value="SOWAH (DROSOPHILA) HOMOLOG"/>
    <property type="match status" value="1"/>
</dbReference>
<dbReference type="InterPro" id="IPR036770">
    <property type="entry name" value="Ankyrin_rpt-contain_sf"/>
</dbReference>
<dbReference type="PANTHER" id="PTHR24136:SF14">
    <property type="entry name" value="ANKYRIN REPEAT AND SOCS BOX PROTEIN 11"/>
    <property type="match status" value="1"/>
</dbReference>
<evidence type="ECO:0000256" key="6">
    <source>
        <dbReference type="ARBA" id="ARBA00022824"/>
    </source>
</evidence>
<dbReference type="InterPro" id="IPR051573">
    <property type="entry name" value="Ankyrin-SOCS_box_domain"/>
</dbReference>
<evidence type="ECO:0000256" key="8">
    <source>
        <dbReference type="ARBA" id="ARBA00044976"/>
    </source>
</evidence>
<dbReference type="Pfam" id="PF00023">
    <property type="entry name" value="Ank"/>
    <property type="match status" value="1"/>
</dbReference>
<dbReference type="SUPFAM" id="SSF48403">
    <property type="entry name" value="Ankyrin repeat"/>
    <property type="match status" value="1"/>
</dbReference>
<dbReference type="SMART" id="SM00248">
    <property type="entry name" value="ANK"/>
    <property type="match status" value="3"/>
</dbReference>
<evidence type="ECO:0000256" key="3">
    <source>
        <dbReference type="ARBA" id="ARBA00005949"/>
    </source>
</evidence>
<reference evidence="11" key="1">
    <citation type="submission" date="2025-08" db="UniProtKB">
        <authorList>
            <consortium name="Ensembl"/>
        </authorList>
    </citation>
    <scope>IDENTIFICATION</scope>
</reference>
<evidence type="ECO:0000256" key="2">
    <source>
        <dbReference type="ARBA" id="ARBA00004906"/>
    </source>
</evidence>
<dbReference type="FunFam" id="1.10.750.20:FF:000001">
    <property type="entry name" value="Ankyrin repeat and SOCS box containing 1"/>
    <property type="match status" value="1"/>
</dbReference>
<evidence type="ECO:0000256" key="7">
    <source>
        <dbReference type="ARBA" id="ARBA00023043"/>
    </source>
</evidence>
<feature type="repeat" description="ANK" evidence="9">
    <location>
        <begin position="133"/>
        <end position="165"/>
    </location>
</feature>
<name>A0A3B4Y240_SERLL</name>
<keyword evidence="5" id="KW-0833">Ubl conjugation pathway</keyword>
<dbReference type="CDD" id="cd03716">
    <property type="entry name" value="SOCS_ASB_like"/>
    <property type="match status" value="1"/>
</dbReference>
<feature type="repeat" description="ANK" evidence="9">
    <location>
        <begin position="100"/>
        <end position="132"/>
    </location>
</feature>
<keyword evidence="4" id="KW-0677">Repeat</keyword>
<dbReference type="Pfam" id="PF12796">
    <property type="entry name" value="Ank_2"/>
    <property type="match status" value="1"/>
</dbReference>
<evidence type="ECO:0000259" key="10">
    <source>
        <dbReference type="PROSITE" id="PS50225"/>
    </source>
</evidence>
<feature type="domain" description="SOCS box" evidence="10">
    <location>
        <begin position="197"/>
        <end position="247"/>
    </location>
</feature>
<comment type="pathway">
    <text evidence="2">Protein modification; protein ubiquitination.</text>
</comment>
<dbReference type="Ensembl" id="ENSSLDT00000025663.1">
    <property type="protein sequence ID" value="ENSSLDP00000024880.1"/>
    <property type="gene ID" value="ENSSLDG00000019280.1"/>
</dbReference>
<dbReference type="AlphaFoldDB" id="A0A3B4Y240"/>
<dbReference type="GeneTree" id="ENSGT00940000166315"/>
<dbReference type="GO" id="GO:0005783">
    <property type="term" value="C:endoplasmic reticulum"/>
    <property type="evidence" value="ECO:0007669"/>
    <property type="project" value="UniProtKB-SubCell"/>
</dbReference>
<evidence type="ECO:0000313" key="12">
    <source>
        <dbReference type="Proteomes" id="UP000261360"/>
    </source>
</evidence>
<dbReference type="Pfam" id="PF07525">
    <property type="entry name" value="SOCS_box"/>
    <property type="match status" value="1"/>
</dbReference>
<protein>
    <recommendedName>
        <fullName evidence="8">Ankyrin repeat and SOCS box protein 11</fullName>
    </recommendedName>
</protein>
<keyword evidence="6" id="KW-0256">Endoplasmic reticulum</keyword>
<dbReference type="Gene3D" id="1.25.40.20">
    <property type="entry name" value="Ankyrin repeat-containing domain"/>
    <property type="match status" value="1"/>
</dbReference>
<dbReference type="GO" id="GO:0035556">
    <property type="term" value="P:intracellular signal transduction"/>
    <property type="evidence" value="ECO:0007669"/>
    <property type="project" value="InterPro"/>
</dbReference>
<sequence length="247" mass="27714">MAGKCFLCLFDQSSSVILCFLRNIKLIQLDYSSYFFSRFSNSVLVLHIFTLRNEYVCLHGVFESYNFVIRITGRSLGFICEFSEHGDFPDLILCVSDSWSDRTPLHEAAYQGRLLHLRSLIAQGFHVDTLTMDRVSPLHEACLGGHYACAKFLLDNGANVRNMDSPLHAAVGCEGANIVDLLLDFGADGCCRNAEGKTPLDLSTPNSPCSLSQLCRFCIRRSLGRSRLHRTSSLFLPHSVQDFLLYQ</sequence>
<dbReference type="SMART" id="SM00969">
    <property type="entry name" value="SOCS_box"/>
    <property type="match status" value="1"/>
</dbReference>
<dbReference type="InterPro" id="IPR002110">
    <property type="entry name" value="Ankyrin_rpt"/>
</dbReference>
<dbReference type="SUPFAM" id="SSF158235">
    <property type="entry name" value="SOCS box-like"/>
    <property type="match status" value="1"/>
</dbReference>
<keyword evidence="7 9" id="KW-0040">ANK repeat</keyword>
<accession>A0A3B4Y240</accession>
<dbReference type="PROSITE" id="PS50225">
    <property type="entry name" value="SOCS"/>
    <property type="match status" value="1"/>
</dbReference>
<dbReference type="PROSITE" id="PS50088">
    <property type="entry name" value="ANK_REPEAT"/>
    <property type="match status" value="3"/>
</dbReference>
<evidence type="ECO:0000256" key="1">
    <source>
        <dbReference type="ARBA" id="ARBA00004240"/>
    </source>
</evidence>
<dbReference type="PROSITE" id="PS50297">
    <property type="entry name" value="ANK_REP_REGION"/>
    <property type="match status" value="2"/>
</dbReference>
<feature type="repeat" description="ANK" evidence="9">
    <location>
        <begin position="162"/>
        <end position="194"/>
    </location>
</feature>
<evidence type="ECO:0000256" key="4">
    <source>
        <dbReference type="ARBA" id="ARBA00022737"/>
    </source>
</evidence>
<comment type="subcellular location">
    <subcellularLocation>
        <location evidence="1">Endoplasmic reticulum</location>
    </subcellularLocation>
</comment>
<dbReference type="UniPathway" id="UPA00143"/>
<dbReference type="GO" id="GO:0016567">
    <property type="term" value="P:protein ubiquitination"/>
    <property type="evidence" value="ECO:0007669"/>
    <property type="project" value="UniProtKB-UniPathway"/>
</dbReference>
<dbReference type="Gene3D" id="1.10.750.20">
    <property type="entry name" value="SOCS box"/>
    <property type="match status" value="1"/>
</dbReference>
<dbReference type="InterPro" id="IPR001496">
    <property type="entry name" value="SOCS_box"/>
</dbReference>
<dbReference type="GO" id="GO:0045732">
    <property type="term" value="P:positive regulation of protein catabolic process"/>
    <property type="evidence" value="ECO:0007669"/>
    <property type="project" value="TreeGrafter"/>
</dbReference>
<dbReference type="InterPro" id="IPR036036">
    <property type="entry name" value="SOCS_box-like_dom_sf"/>
</dbReference>
<evidence type="ECO:0000256" key="9">
    <source>
        <dbReference type="PROSITE-ProRule" id="PRU00023"/>
    </source>
</evidence>
<keyword evidence="12" id="KW-1185">Reference proteome</keyword>
<reference evidence="11" key="2">
    <citation type="submission" date="2025-09" db="UniProtKB">
        <authorList>
            <consortium name="Ensembl"/>
        </authorList>
    </citation>
    <scope>IDENTIFICATION</scope>
</reference>
<proteinExistence type="inferred from homology"/>
<comment type="similarity">
    <text evidence="3">Belongs to the ankyrin SOCS box (ASB) family.</text>
</comment>
<evidence type="ECO:0000256" key="5">
    <source>
        <dbReference type="ARBA" id="ARBA00022786"/>
    </source>
</evidence>
<dbReference type="Proteomes" id="UP000261360">
    <property type="component" value="Unplaced"/>
</dbReference>